<evidence type="ECO:0000256" key="16">
    <source>
        <dbReference type="ARBA" id="ARBA00023288"/>
    </source>
</evidence>
<comment type="subcellular location">
    <subcellularLocation>
        <location evidence="3">Endosome</location>
    </subcellularLocation>
    <subcellularLocation>
        <location evidence="4">Lysosome</location>
    </subcellularLocation>
    <subcellularLocation>
        <location evidence="2">Membrane</location>
        <topology evidence="2">Peripheral membrane protein</topology>
    </subcellularLocation>
</comment>
<evidence type="ECO:0000259" key="19">
    <source>
        <dbReference type="PROSITE" id="PS50089"/>
    </source>
</evidence>
<dbReference type="HOGENOM" id="CLU_069851_0_0_1"/>
<evidence type="ECO:0000256" key="17">
    <source>
        <dbReference type="PROSITE-ProRule" id="PRU00175"/>
    </source>
</evidence>
<keyword evidence="22" id="KW-1185">Reference proteome</keyword>
<dbReference type="GO" id="GO:0042176">
    <property type="term" value="P:regulation of protein catabolic process"/>
    <property type="evidence" value="ECO:0007669"/>
    <property type="project" value="EnsemblFungi"/>
</dbReference>
<evidence type="ECO:0000256" key="4">
    <source>
        <dbReference type="ARBA" id="ARBA00004371"/>
    </source>
</evidence>
<keyword evidence="11 17" id="KW-0863">Zinc-finger</keyword>
<evidence type="ECO:0000256" key="18">
    <source>
        <dbReference type="SAM" id="MobiDB-lite"/>
    </source>
</evidence>
<organism evidence="21 22">
    <name type="scientific">Huiozyma naganishii (strain ATCC MYA-139 / BCRC 22969 / CBS 8797 / KCTC 17520 / NBRC 10181 / NCYC 3082 / Yp74L-3)</name>
    <name type="common">Yeast</name>
    <name type="synonym">Kazachstania naganishii</name>
    <dbReference type="NCBI Taxonomy" id="1071383"/>
    <lineage>
        <taxon>Eukaryota</taxon>
        <taxon>Fungi</taxon>
        <taxon>Dikarya</taxon>
        <taxon>Ascomycota</taxon>
        <taxon>Saccharomycotina</taxon>
        <taxon>Saccharomycetes</taxon>
        <taxon>Saccharomycetales</taxon>
        <taxon>Saccharomycetaceae</taxon>
        <taxon>Huiozyma</taxon>
    </lineage>
</organism>
<evidence type="ECO:0000256" key="13">
    <source>
        <dbReference type="ARBA" id="ARBA00022833"/>
    </source>
</evidence>
<proteinExistence type="predicted"/>
<dbReference type="GO" id="GO:0000329">
    <property type="term" value="C:fungal-type vacuole membrane"/>
    <property type="evidence" value="ECO:0007669"/>
    <property type="project" value="EnsemblFungi"/>
</dbReference>
<name>J7RVF2_HUIN7</name>
<evidence type="ECO:0000256" key="3">
    <source>
        <dbReference type="ARBA" id="ARBA00004177"/>
    </source>
</evidence>
<evidence type="ECO:0000313" key="21">
    <source>
        <dbReference type="EMBL" id="CCK68902.1"/>
    </source>
</evidence>
<evidence type="ECO:0000256" key="2">
    <source>
        <dbReference type="ARBA" id="ARBA00004170"/>
    </source>
</evidence>
<dbReference type="GeneID" id="34524552"/>
<accession>J7RVF2</accession>
<comment type="pathway">
    <text evidence="5">Protein modification; protein ubiquitination.</text>
</comment>
<dbReference type="SMART" id="SM00064">
    <property type="entry name" value="FYVE"/>
    <property type="match status" value="1"/>
</dbReference>
<evidence type="ECO:0000256" key="14">
    <source>
        <dbReference type="ARBA" id="ARBA00023136"/>
    </source>
</evidence>
<evidence type="ECO:0000256" key="6">
    <source>
        <dbReference type="ARBA" id="ARBA00012483"/>
    </source>
</evidence>
<dbReference type="InterPro" id="IPR001841">
    <property type="entry name" value="Znf_RING"/>
</dbReference>
<dbReference type="GO" id="GO:0008270">
    <property type="term" value="F:zinc ion binding"/>
    <property type="evidence" value="ECO:0007669"/>
    <property type="project" value="UniProtKB-KW"/>
</dbReference>
<keyword evidence="16" id="KW-0449">Lipoprotein</keyword>
<keyword evidence="7" id="KW-0808">Transferase</keyword>
<reference evidence="22" key="2">
    <citation type="submission" date="2012-08" db="EMBL/GenBank/DDBJ databases">
        <title>Genome sequence of Kazachstania naganishii.</title>
        <authorList>
            <person name="Gordon J.L."/>
            <person name="Armisen D."/>
            <person name="Proux-Wera E."/>
            <person name="OhEigeartaigh S.S."/>
            <person name="Byrne K.P."/>
            <person name="Wolfe K.H."/>
        </authorList>
    </citation>
    <scope>NUCLEOTIDE SEQUENCE [LARGE SCALE GENOMIC DNA]</scope>
    <source>
        <strain evidence="22">ATCC MYA-139 / BCRC 22969 / CBS 8797 / CCRC 22969 / KCTC 17520 / NBRC 10181 / NCYC 3082</strain>
    </source>
</reference>
<dbReference type="InterPro" id="IPR051878">
    <property type="entry name" value="ZNRF_ubiq-protein_ligase"/>
</dbReference>
<comment type="catalytic activity">
    <reaction evidence="1">
        <text>S-ubiquitinyl-[E2 ubiquitin-conjugating enzyme]-L-cysteine + [acceptor protein]-L-lysine = [E2 ubiquitin-conjugating enzyme]-L-cysteine + N(6)-ubiquitinyl-[acceptor protein]-L-lysine.</text>
        <dbReference type="EC" id="2.3.2.27"/>
    </reaction>
</comment>
<dbReference type="STRING" id="1071383.J7RVF2"/>
<evidence type="ECO:0000256" key="5">
    <source>
        <dbReference type="ARBA" id="ARBA00004906"/>
    </source>
</evidence>
<dbReference type="GO" id="GO:0032266">
    <property type="term" value="F:phosphatidylinositol-3-phosphate binding"/>
    <property type="evidence" value="ECO:0007669"/>
    <property type="project" value="EnsemblFungi"/>
</dbReference>
<dbReference type="eggNOG" id="KOG1729">
    <property type="taxonomic scope" value="Eukaryota"/>
</dbReference>
<dbReference type="InterPro" id="IPR011011">
    <property type="entry name" value="Znf_FYVE_PHD"/>
</dbReference>
<keyword evidence="8" id="KW-0519">Myristate</keyword>
<dbReference type="Proteomes" id="UP000006310">
    <property type="component" value="Chromosome 2"/>
</dbReference>
<protein>
    <recommendedName>
        <fullName evidence="6">RING-type E3 ubiquitin transferase</fullName>
        <ecNumber evidence="6">2.3.2.27</ecNumber>
    </recommendedName>
</protein>
<dbReference type="InterPro" id="IPR013083">
    <property type="entry name" value="Znf_RING/FYVE/PHD"/>
</dbReference>
<evidence type="ECO:0000256" key="9">
    <source>
        <dbReference type="ARBA" id="ARBA00022723"/>
    </source>
</evidence>
<dbReference type="AlphaFoldDB" id="J7RVF2"/>
<dbReference type="EC" id="2.3.2.27" evidence="6"/>
<feature type="region of interest" description="Disordered" evidence="18">
    <location>
        <begin position="131"/>
        <end position="154"/>
    </location>
</feature>
<dbReference type="PROSITE" id="PS50089">
    <property type="entry name" value="ZF_RING_2"/>
    <property type="match status" value="1"/>
</dbReference>
<dbReference type="InterPro" id="IPR017455">
    <property type="entry name" value="Znf_FYVE-rel"/>
</dbReference>
<sequence>MADLERPGAIYTNNFAFWQADGDVTRCPNCYFEFSFWVRKHHCRCCGKVFCGQCAHQFCKYDTERIKVVRRSKYDTELAPYRTCVSCYNNLKSAHLLIKTMEQHRGGSEANSDTDQGTIEPVCEASATPLSISSPIDHTVPTNQVSDERDENNAEESHCPICNIDFTKITESHDSHIIETHIEDCIRRAENIQQHHNIDVAAENVDVNAHIAANACPTVKNRMLIYKVPVPHGQKKESIREEDYEECPICFEAMMPGQKVGRLECLCVFHYKCIKSWFAKKSQKLAAESHNLSSLGKNFCPLHDAIF</sequence>
<dbReference type="SUPFAM" id="SSF57850">
    <property type="entry name" value="RING/U-box"/>
    <property type="match status" value="1"/>
</dbReference>
<dbReference type="EMBL" id="HE978315">
    <property type="protein sequence ID" value="CCK68902.1"/>
    <property type="molecule type" value="Genomic_DNA"/>
</dbReference>
<dbReference type="Gene3D" id="3.30.40.10">
    <property type="entry name" value="Zinc/RING finger domain, C3HC4 (zinc finger)"/>
    <property type="match status" value="2"/>
</dbReference>
<dbReference type="Pfam" id="PF13639">
    <property type="entry name" value="zf-RING_2"/>
    <property type="match status" value="1"/>
</dbReference>
<reference evidence="21 22" key="1">
    <citation type="journal article" date="2011" name="Proc. Natl. Acad. Sci. U.S.A.">
        <title>Evolutionary erosion of yeast sex chromosomes by mating-type switching accidents.</title>
        <authorList>
            <person name="Gordon J.L."/>
            <person name="Armisen D."/>
            <person name="Proux-Wera E."/>
            <person name="Oheigeartaigh S.S."/>
            <person name="Byrne K.P."/>
            <person name="Wolfe K.H."/>
        </authorList>
    </citation>
    <scope>NUCLEOTIDE SEQUENCE [LARGE SCALE GENOMIC DNA]</scope>
    <source>
        <strain evidence="22">ATCC MYA-139 / BCRC 22969 / CBS 8797 / CCRC 22969 / KCTC 17520 / NBRC 10181 / NCYC 3082</strain>
    </source>
</reference>
<keyword evidence="9" id="KW-0479">Metal-binding</keyword>
<evidence type="ECO:0000259" key="20">
    <source>
        <dbReference type="PROSITE" id="PS50178"/>
    </source>
</evidence>
<keyword evidence="10" id="KW-0967">Endosome</keyword>
<dbReference type="Pfam" id="PF01363">
    <property type="entry name" value="FYVE"/>
    <property type="match status" value="1"/>
</dbReference>
<keyword evidence="15" id="KW-0458">Lysosome</keyword>
<dbReference type="PROSITE" id="PS50178">
    <property type="entry name" value="ZF_FYVE"/>
    <property type="match status" value="1"/>
</dbReference>
<evidence type="ECO:0000256" key="1">
    <source>
        <dbReference type="ARBA" id="ARBA00000900"/>
    </source>
</evidence>
<dbReference type="GO" id="GO:0043161">
    <property type="term" value="P:proteasome-mediated ubiquitin-dependent protein catabolic process"/>
    <property type="evidence" value="ECO:0007669"/>
    <property type="project" value="TreeGrafter"/>
</dbReference>
<evidence type="ECO:0000256" key="7">
    <source>
        <dbReference type="ARBA" id="ARBA00022679"/>
    </source>
</evidence>
<dbReference type="GO" id="GO:0005770">
    <property type="term" value="C:late endosome"/>
    <property type="evidence" value="ECO:0007669"/>
    <property type="project" value="EnsemblFungi"/>
</dbReference>
<keyword evidence="13" id="KW-0862">Zinc</keyword>
<dbReference type="OrthoDB" id="660555at2759"/>
<dbReference type="SUPFAM" id="SSF57903">
    <property type="entry name" value="FYVE/PHD zinc finger"/>
    <property type="match status" value="1"/>
</dbReference>
<evidence type="ECO:0000256" key="11">
    <source>
        <dbReference type="ARBA" id="ARBA00022771"/>
    </source>
</evidence>
<dbReference type="RefSeq" id="XP_022463148.1">
    <property type="nucleotide sequence ID" value="XM_022606455.1"/>
</dbReference>
<dbReference type="GO" id="GO:0045721">
    <property type="term" value="P:negative regulation of gluconeogenesis"/>
    <property type="evidence" value="ECO:0007669"/>
    <property type="project" value="EnsemblFungi"/>
</dbReference>
<dbReference type="InterPro" id="IPR000306">
    <property type="entry name" value="Znf_FYVE"/>
</dbReference>
<dbReference type="PANTHER" id="PTHR46661:SF4">
    <property type="entry name" value="RING-TYPE DOMAIN-CONTAINING PROTEIN"/>
    <property type="match status" value="1"/>
</dbReference>
<evidence type="ECO:0000256" key="12">
    <source>
        <dbReference type="ARBA" id="ARBA00022786"/>
    </source>
</evidence>
<feature type="domain" description="FYVE-type" evidence="20">
    <location>
        <begin position="21"/>
        <end position="92"/>
    </location>
</feature>
<feature type="domain" description="RING-type" evidence="19">
    <location>
        <begin position="247"/>
        <end position="304"/>
    </location>
</feature>
<dbReference type="OMA" id="NFCPLHD"/>
<evidence type="ECO:0000313" key="22">
    <source>
        <dbReference type="Proteomes" id="UP000006310"/>
    </source>
</evidence>
<keyword evidence="12" id="KW-0833">Ubl conjugation pathway</keyword>
<dbReference type="KEGG" id="kng:KNAG_0B04670"/>
<keyword evidence="14" id="KW-0472">Membrane</keyword>
<evidence type="ECO:0000256" key="10">
    <source>
        <dbReference type="ARBA" id="ARBA00022753"/>
    </source>
</evidence>
<feature type="compositionally biased region" description="Polar residues" evidence="18">
    <location>
        <begin position="131"/>
        <end position="145"/>
    </location>
</feature>
<dbReference type="GO" id="GO:0070936">
    <property type="term" value="P:protein K48-linked ubiquitination"/>
    <property type="evidence" value="ECO:0007669"/>
    <property type="project" value="TreeGrafter"/>
</dbReference>
<evidence type="ECO:0000256" key="15">
    <source>
        <dbReference type="ARBA" id="ARBA00023228"/>
    </source>
</evidence>
<evidence type="ECO:0000256" key="8">
    <source>
        <dbReference type="ARBA" id="ARBA00022707"/>
    </source>
</evidence>
<dbReference type="SMART" id="SM00184">
    <property type="entry name" value="RING"/>
    <property type="match status" value="1"/>
</dbReference>
<gene>
    <name evidence="21" type="primary">KNAG0B04670</name>
    <name evidence="21" type="ordered locus">KNAG_0B04670</name>
</gene>
<dbReference type="PANTHER" id="PTHR46661">
    <property type="entry name" value="E3 UBIQUITIN-PROTEIN LIGASE ZNRF1-LIKE PROTEIN"/>
    <property type="match status" value="1"/>
</dbReference>
<dbReference type="GO" id="GO:0061630">
    <property type="term" value="F:ubiquitin protein ligase activity"/>
    <property type="evidence" value="ECO:0007669"/>
    <property type="project" value="UniProtKB-EC"/>
</dbReference>
<dbReference type="GO" id="GO:0031647">
    <property type="term" value="P:regulation of protein stability"/>
    <property type="evidence" value="ECO:0007669"/>
    <property type="project" value="EnsemblFungi"/>
</dbReference>